<dbReference type="PANTHER" id="PTHR23328">
    <property type="entry name" value="RING-TYPE DOMAIN-CONTAINING PROTEIN"/>
    <property type="match status" value="1"/>
</dbReference>
<evidence type="ECO:0000256" key="5">
    <source>
        <dbReference type="ARBA" id="ARBA00022723"/>
    </source>
</evidence>
<name>A0A673LES4_9TELE</name>
<dbReference type="Proteomes" id="UP000472270">
    <property type="component" value="Unassembled WGS sequence"/>
</dbReference>
<proteinExistence type="predicted"/>
<evidence type="ECO:0000313" key="14">
    <source>
        <dbReference type="Proteomes" id="UP000472270"/>
    </source>
</evidence>
<dbReference type="Gene3D" id="3.30.40.10">
    <property type="entry name" value="Zinc/RING finger domain, C3HC4 (zinc finger)"/>
    <property type="match status" value="1"/>
</dbReference>
<keyword evidence="10" id="KW-0539">Nucleus</keyword>
<dbReference type="GO" id="GO:0005634">
    <property type="term" value="C:nucleus"/>
    <property type="evidence" value="ECO:0007669"/>
    <property type="project" value="UniProtKB-SubCell"/>
</dbReference>
<evidence type="ECO:0000256" key="8">
    <source>
        <dbReference type="ARBA" id="ARBA00022786"/>
    </source>
</evidence>
<evidence type="ECO:0000259" key="12">
    <source>
        <dbReference type="PROSITE" id="PS50089"/>
    </source>
</evidence>
<comment type="subcellular location">
    <subcellularLocation>
        <location evidence="2">Nucleus</location>
    </subcellularLocation>
</comment>
<feature type="domain" description="RING-type" evidence="12">
    <location>
        <begin position="53"/>
        <end position="93"/>
    </location>
</feature>
<keyword evidence="9" id="KW-0862">Zinc</keyword>
<evidence type="ECO:0000256" key="9">
    <source>
        <dbReference type="ARBA" id="ARBA00022833"/>
    </source>
</evidence>
<dbReference type="GO" id="GO:0035861">
    <property type="term" value="C:site of double-strand break"/>
    <property type="evidence" value="ECO:0007669"/>
    <property type="project" value="TreeGrafter"/>
</dbReference>
<sequence length="109" mass="12547">MISRRVFISWTSASRKATATRNPNSISDTNAFLSLCSSQTVKMDSQSEDDYMCPVCRDIFMDPVLLSCSHSFCKECLQQFWKTKTIQECPVCRSRYSKTYQVTYVTMVP</sequence>
<keyword evidence="14" id="KW-1185">Reference proteome</keyword>
<dbReference type="InterPro" id="IPR001841">
    <property type="entry name" value="Znf_RING"/>
</dbReference>
<dbReference type="Pfam" id="PF13445">
    <property type="entry name" value="zf-RING_UBOX"/>
    <property type="match status" value="1"/>
</dbReference>
<dbReference type="SUPFAM" id="SSF57850">
    <property type="entry name" value="RING/U-box"/>
    <property type="match status" value="1"/>
</dbReference>
<accession>A0A673LES4</accession>
<evidence type="ECO:0000256" key="6">
    <source>
        <dbReference type="ARBA" id="ARBA00022763"/>
    </source>
</evidence>
<dbReference type="GO" id="GO:0006302">
    <property type="term" value="P:double-strand break repair"/>
    <property type="evidence" value="ECO:0007669"/>
    <property type="project" value="TreeGrafter"/>
</dbReference>
<dbReference type="GO" id="GO:0008270">
    <property type="term" value="F:zinc ion binding"/>
    <property type="evidence" value="ECO:0007669"/>
    <property type="project" value="UniProtKB-KW"/>
</dbReference>
<comment type="catalytic activity">
    <reaction evidence="1">
        <text>S-ubiquitinyl-[E2 ubiquitin-conjugating enzyme]-L-cysteine + [acceptor protein]-L-lysine = [E2 ubiquitin-conjugating enzyme]-L-cysteine + N(6)-ubiquitinyl-[acceptor protein]-L-lysine.</text>
        <dbReference type="EC" id="2.3.2.27"/>
    </reaction>
</comment>
<evidence type="ECO:0000313" key="13">
    <source>
        <dbReference type="Ensembl" id="ENSSRHP00000075749.1"/>
    </source>
</evidence>
<dbReference type="InterPro" id="IPR027370">
    <property type="entry name" value="Znf-RING_euk"/>
</dbReference>
<dbReference type="AlphaFoldDB" id="A0A673LES4"/>
<dbReference type="PROSITE" id="PS00518">
    <property type="entry name" value="ZF_RING_1"/>
    <property type="match status" value="1"/>
</dbReference>
<dbReference type="PANTHER" id="PTHR23328:SF0">
    <property type="entry name" value="RING-TYPE DOMAIN-CONTAINING PROTEIN"/>
    <property type="match status" value="1"/>
</dbReference>
<dbReference type="GO" id="GO:0031491">
    <property type="term" value="F:nucleosome binding"/>
    <property type="evidence" value="ECO:0007669"/>
    <property type="project" value="TreeGrafter"/>
</dbReference>
<dbReference type="InterPro" id="IPR051657">
    <property type="entry name" value="RNF168/RNF169_E3_ubiq-ligase"/>
</dbReference>
<protein>
    <recommendedName>
        <fullName evidence="3">RING-type E3 ubiquitin transferase</fullName>
        <ecNumber evidence="3">2.3.2.27</ecNumber>
    </recommendedName>
</protein>
<keyword evidence="8" id="KW-0833">Ubl conjugation pathway</keyword>
<evidence type="ECO:0000256" key="1">
    <source>
        <dbReference type="ARBA" id="ARBA00000900"/>
    </source>
</evidence>
<evidence type="ECO:0000256" key="2">
    <source>
        <dbReference type="ARBA" id="ARBA00004123"/>
    </source>
</evidence>
<evidence type="ECO:0000256" key="11">
    <source>
        <dbReference type="PROSITE-ProRule" id="PRU00175"/>
    </source>
</evidence>
<dbReference type="InterPro" id="IPR017907">
    <property type="entry name" value="Znf_RING_CS"/>
</dbReference>
<keyword evidence="6" id="KW-0227">DNA damage</keyword>
<evidence type="ECO:0000256" key="10">
    <source>
        <dbReference type="ARBA" id="ARBA00023242"/>
    </source>
</evidence>
<reference evidence="13" key="1">
    <citation type="submission" date="2025-08" db="UniProtKB">
        <authorList>
            <consortium name="Ensembl"/>
        </authorList>
    </citation>
    <scope>IDENTIFICATION</scope>
</reference>
<dbReference type="EC" id="2.3.2.27" evidence="3"/>
<keyword evidence="7 11" id="KW-0863">Zinc-finger</keyword>
<keyword evidence="4" id="KW-0808">Transferase</keyword>
<organism evidence="13 14">
    <name type="scientific">Sinocyclocheilus rhinocerous</name>
    <dbReference type="NCBI Taxonomy" id="307959"/>
    <lineage>
        <taxon>Eukaryota</taxon>
        <taxon>Metazoa</taxon>
        <taxon>Chordata</taxon>
        <taxon>Craniata</taxon>
        <taxon>Vertebrata</taxon>
        <taxon>Euteleostomi</taxon>
        <taxon>Actinopterygii</taxon>
        <taxon>Neopterygii</taxon>
        <taxon>Teleostei</taxon>
        <taxon>Ostariophysi</taxon>
        <taxon>Cypriniformes</taxon>
        <taxon>Cyprinidae</taxon>
        <taxon>Cyprininae</taxon>
        <taxon>Sinocyclocheilus</taxon>
    </lineage>
</organism>
<dbReference type="PROSITE" id="PS50089">
    <property type="entry name" value="ZF_RING_2"/>
    <property type="match status" value="1"/>
</dbReference>
<evidence type="ECO:0000256" key="3">
    <source>
        <dbReference type="ARBA" id="ARBA00012483"/>
    </source>
</evidence>
<dbReference type="Ensembl" id="ENSSRHT00000077809.1">
    <property type="protein sequence ID" value="ENSSRHP00000075749.1"/>
    <property type="gene ID" value="ENSSRHG00000037610.1"/>
</dbReference>
<keyword evidence="5" id="KW-0479">Metal-binding</keyword>
<dbReference type="SMART" id="SM00184">
    <property type="entry name" value="RING"/>
    <property type="match status" value="1"/>
</dbReference>
<dbReference type="GO" id="GO:0061630">
    <property type="term" value="F:ubiquitin protein ligase activity"/>
    <property type="evidence" value="ECO:0007669"/>
    <property type="project" value="UniProtKB-EC"/>
</dbReference>
<evidence type="ECO:0000256" key="4">
    <source>
        <dbReference type="ARBA" id="ARBA00022679"/>
    </source>
</evidence>
<evidence type="ECO:0000256" key="7">
    <source>
        <dbReference type="ARBA" id="ARBA00022771"/>
    </source>
</evidence>
<reference evidence="13" key="2">
    <citation type="submission" date="2025-09" db="UniProtKB">
        <authorList>
            <consortium name="Ensembl"/>
        </authorList>
    </citation>
    <scope>IDENTIFICATION</scope>
</reference>
<dbReference type="InterPro" id="IPR013083">
    <property type="entry name" value="Znf_RING/FYVE/PHD"/>
</dbReference>